<evidence type="ECO:0000313" key="3">
    <source>
        <dbReference type="EnsemblMetazoa" id="MESCA009207-PA"/>
    </source>
</evidence>
<dbReference type="EMBL" id="CAQQ02143806">
    <property type="status" value="NOT_ANNOTATED_CDS"/>
    <property type="molecule type" value="Genomic_DNA"/>
</dbReference>
<organism evidence="3 4">
    <name type="scientific">Megaselia scalaris</name>
    <name type="common">Humpbacked fly</name>
    <name type="synonym">Phora scalaris</name>
    <dbReference type="NCBI Taxonomy" id="36166"/>
    <lineage>
        <taxon>Eukaryota</taxon>
        <taxon>Metazoa</taxon>
        <taxon>Ecdysozoa</taxon>
        <taxon>Arthropoda</taxon>
        <taxon>Hexapoda</taxon>
        <taxon>Insecta</taxon>
        <taxon>Pterygota</taxon>
        <taxon>Neoptera</taxon>
        <taxon>Endopterygota</taxon>
        <taxon>Diptera</taxon>
        <taxon>Brachycera</taxon>
        <taxon>Muscomorpha</taxon>
        <taxon>Platypezoidea</taxon>
        <taxon>Phoridae</taxon>
        <taxon>Megaseliini</taxon>
        <taxon>Megaselia</taxon>
    </lineage>
</organism>
<reference evidence="3" key="2">
    <citation type="submission" date="2015-06" db="UniProtKB">
        <authorList>
            <consortium name="EnsemblMetazoa"/>
        </authorList>
    </citation>
    <scope>IDENTIFICATION</scope>
</reference>
<dbReference type="EMBL" id="CAQQ02143807">
    <property type="status" value="NOT_ANNOTATED_CDS"/>
    <property type="molecule type" value="Genomic_DNA"/>
</dbReference>
<evidence type="ECO:0000313" key="4">
    <source>
        <dbReference type="Proteomes" id="UP000015102"/>
    </source>
</evidence>
<keyword evidence="2" id="KW-0472">Membrane</keyword>
<protein>
    <submittedName>
        <fullName evidence="3">Uncharacterized protein</fullName>
    </submittedName>
</protein>
<reference evidence="4" key="1">
    <citation type="submission" date="2013-02" db="EMBL/GenBank/DDBJ databases">
        <authorList>
            <person name="Hughes D."/>
        </authorList>
    </citation>
    <scope>NUCLEOTIDE SEQUENCE</scope>
    <source>
        <strain>Durham</strain>
        <strain evidence="4">NC isolate 2 -- Noor lab</strain>
    </source>
</reference>
<feature type="transmembrane region" description="Helical" evidence="2">
    <location>
        <begin position="6"/>
        <end position="27"/>
    </location>
</feature>
<dbReference type="HOGENOM" id="CLU_1356036_0_0_1"/>
<keyword evidence="2" id="KW-1133">Transmembrane helix</keyword>
<name>T1GZA9_MEGSC</name>
<sequence>MIPIIAITIGAVITVVIILIPILYISINCKREISKLPPADIIHDVENNSNLNHHHHQQQLHRQHNNKKCEKDMIIDQSSINEYQTDTGQDTGDYIETTSTTGSTAFKLNSASEKHSPSLNESTKGGTAKNSYFVPLAGPVYIPSDLSKYGSDYHIQESVLTPMKPATQMLENTNPFLQHNDTEDKGGLSIRKKKLKLILMRS</sequence>
<dbReference type="AlphaFoldDB" id="T1GZA9"/>
<dbReference type="Proteomes" id="UP000015102">
    <property type="component" value="Unassembled WGS sequence"/>
</dbReference>
<accession>T1GZA9</accession>
<dbReference type="EnsemblMetazoa" id="MESCA009207-RA">
    <property type="protein sequence ID" value="MESCA009207-PA"/>
    <property type="gene ID" value="MESCA009207"/>
</dbReference>
<evidence type="ECO:0000256" key="2">
    <source>
        <dbReference type="SAM" id="Phobius"/>
    </source>
</evidence>
<keyword evidence="2" id="KW-0812">Transmembrane</keyword>
<evidence type="ECO:0000256" key="1">
    <source>
        <dbReference type="SAM" id="MobiDB-lite"/>
    </source>
</evidence>
<feature type="region of interest" description="Disordered" evidence="1">
    <location>
        <begin position="108"/>
        <end position="128"/>
    </location>
</feature>
<keyword evidence="4" id="KW-1185">Reference proteome</keyword>
<proteinExistence type="predicted"/>